<organism evidence="5 6">
    <name type="scientific">Aquilegia coerulea</name>
    <name type="common">Rocky mountain columbine</name>
    <dbReference type="NCBI Taxonomy" id="218851"/>
    <lineage>
        <taxon>Eukaryota</taxon>
        <taxon>Viridiplantae</taxon>
        <taxon>Streptophyta</taxon>
        <taxon>Embryophyta</taxon>
        <taxon>Tracheophyta</taxon>
        <taxon>Spermatophyta</taxon>
        <taxon>Magnoliopsida</taxon>
        <taxon>Ranunculales</taxon>
        <taxon>Ranunculaceae</taxon>
        <taxon>Thalictroideae</taxon>
        <taxon>Aquilegia</taxon>
    </lineage>
</organism>
<dbReference type="Pfam" id="PF11265">
    <property type="entry name" value="Med25_VWA"/>
    <property type="match status" value="1"/>
</dbReference>
<evidence type="ECO:0000313" key="5">
    <source>
        <dbReference type="EMBL" id="PIA39647.1"/>
    </source>
</evidence>
<accession>A0A2G5D8V9</accession>
<dbReference type="InterPro" id="IPR021419">
    <property type="entry name" value="Mediator_Med25_VWA"/>
</dbReference>
<evidence type="ECO:0000256" key="2">
    <source>
        <dbReference type="ARBA" id="ARBA00019694"/>
    </source>
</evidence>
<dbReference type="PANTHER" id="PTHR12433:SF11">
    <property type="entry name" value="MEDIATOR OF RNA POLYMERASE II TRANSCRIPTION SUBUNIT 25"/>
    <property type="match status" value="1"/>
</dbReference>
<sequence>MAEKQLIVVVEGTAAMGPYWNSIITDYLEKIIRCFTSNESAGQKLLASNAEFSLVVFNAHGSYSACLVQRSGWTKNVDLFLQWLSSISFTGGGFSDVAIAEGLSEALMMFPLAPTGSATQSVDGHNKHCILVAASNPYPLPTPVYRPKIPKMEQGEDNEQSSESCLADAETVAKSFSKCSLSLSVISPKQLPKLRAIYNAGKRNPRAADPSVDNIKNPYFLVLLSEIFIEARSALSRSGITNMPSNHSPIKMDTSAPPVSGPPPTTISSANGIHVNRQSVPVGNIPTATVKVEPNTVASMTSGTAFPHLPSVSHAASQSMPSLHTSSPSSNSQEVTANGDNVHEFKPVVNANVSILNTLSQVRSGSLTGASSMGLQTMGGTPVAMHMSNMISSGMVSSALPAAQNVFSSAQSGITSIGGGGTGALVGSAPIAQSSALGSFASATSNMSGNSNLGASQPLNNLQGAVSLGQSAPVNQSNIPGGQIGQNGAITQNVMNGLGPSISSGGGTMIPTPGMSQQVQTGMQSNGGANSLATNMPMSQQASVGMQSQPGPAKYVKVWEGALSGQRQGQPVFITKLEVFLHVLERIYSK</sequence>
<dbReference type="GO" id="GO:0045944">
    <property type="term" value="P:positive regulation of transcription by RNA polymerase II"/>
    <property type="evidence" value="ECO:0007669"/>
    <property type="project" value="TreeGrafter"/>
</dbReference>
<feature type="domain" description="Mediator of RNA polymerase II transcription subunit 25 von Willebrand factor type A" evidence="4">
    <location>
        <begin position="3"/>
        <end position="227"/>
    </location>
</feature>
<dbReference type="Proteomes" id="UP000230069">
    <property type="component" value="Unassembled WGS sequence"/>
</dbReference>
<feature type="region of interest" description="Disordered" evidence="3">
    <location>
        <begin position="309"/>
        <end position="337"/>
    </location>
</feature>
<dbReference type="GO" id="GO:0005667">
    <property type="term" value="C:transcription regulator complex"/>
    <property type="evidence" value="ECO:0007669"/>
    <property type="project" value="TreeGrafter"/>
</dbReference>
<evidence type="ECO:0000259" key="4">
    <source>
        <dbReference type="Pfam" id="PF11265"/>
    </source>
</evidence>
<keyword evidence="6" id="KW-1185">Reference proteome</keyword>
<dbReference type="PANTHER" id="PTHR12433">
    <property type="entry name" value="MEDIATOR OF RNA POLYMERASE II TRANSCRIPTION SUBUNIT 25"/>
    <property type="match status" value="1"/>
</dbReference>
<name>A0A2G5D8V9_AQUCA</name>
<evidence type="ECO:0000313" key="6">
    <source>
        <dbReference type="Proteomes" id="UP000230069"/>
    </source>
</evidence>
<dbReference type="AlphaFoldDB" id="A0A2G5D8V9"/>
<evidence type="ECO:0000256" key="1">
    <source>
        <dbReference type="ARBA" id="ARBA00009102"/>
    </source>
</evidence>
<reference evidence="5 6" key="1">
    <citation type="submission" date="2017-09" db="EMBL/GenBank/DDBJ databases">
        <title>WGS assembly of Aquilegia coerulea Goldsmith.</title>
        <authorList>
            <person name="Hodges S."/>
            <person name="Kramer E."/>
            <person name="Nordborg M."/>
            <person name="Tomkins J."/>
            <person name="Borevitz J."/>
            <person name="Derieg N."/>
            <person name="Yan J."/>
            <person name="Mihaltcheva S."/>
            <person name="Hayes R.D."/>
            <person name="Rokhsar D."/>
        </authorList>
    </citation>
    <scope>NUCLEOTIDE SEQUENCE [LARGE SCALE GENOMIC DNA]</scope>
    <source>
        <strain evidence="6">cv. Goldsmith</strain>
    </source>
</reference>
<dbReference type="InterPro" id="IPR036465">
    <property type="entry name" value="vWFA_dom_sf"/>
</dbReference>
<protein>
    <recommendedName>
        <fullName evidence="2">Mediator of RNA polymerase II transcription subunit 25</fullName>
    </recommendedName>
</protein>
<feature type="compositionally biased region" description="Low complexity" evidence="3">
    <location>
        <begin position="317"/>
        <end position="332"/>
    </location>
</feature>
<proteinExistence type="inferred from homology"/>
<dbReference type="OrthoDB" id="7690434at2759"/>
<comment type="similarity">
    <text evidence="1">Belongs to the Mediator complex subunit 25 family.</text>
</comment>
<dbReference type="GO" id="GO:0016592">
    <property type="term" value="C:mediator complex"/>
    <property type="evidence" value="ECO:0007669"/>
    <property type="project" value="TreeGrafter"/>
</dbReference>
<evidence type="ECO:0000256" key="3">
    <source>
        <dbReference type="SAM" id="MobiDB-lite"/>
    </source>
</evidence>
<gene>
    <name evidence="5" type="ORF">AQUCO_02600241v1</name>
</gene>
<dbReference type="SUPFAM" id="SSF53300">
    <property type="entry name" value="vWA-like"/>
    <property type="match status" value="1"/>
</dbReference>
<dbReference type="EMBL" id="KZ305043">
    <property type="protein sequence ID" value="PIA39647.1"/>
    <property type="molecule type" value="Genomic_DNA"/>
</dbReference>